<dbReference type="Proteomes" id="UP001500552">
    <property type="component" value="Unassembled WGS sequence"/>
</dbReference>
<organism evidence="1 2">
    <name type="scientific">Pontibacter saemangeumensis</name>
    <dbReference type="NCBI Taxonomy" id="1084525"/>
    <lineage>
        <taxon>Bacteria</taxon>
        <taxon>Pseudomonadati</taxon>
        <taxon>Bacteroidota</taxon>
        <taxon>Cytophagia</taxon>
        <taxon>Cytophagales</taxon>
        <taxon>Hymenobacteraceae</taxon>
        <taxon>Pontibacter</taxon>
    </lineage>
</organism>
<reference evidence="2" key="1">
    <citation type="journal article" date="2019" name="Int. J. Syst. Evol. Microbiol.">
        <title>The Global Catalogue of Microorganisms (GCM) 10K type strain sequencing project: providing services to taxonomists for standard genome sequencing and annotation.</title>
        <authorList>
            <consortium name="The Broad Institute Genomics Platform"/>
            <consortium name="The Broad Institute Genome Sequencing Center for Infectious Disease"/>
            <person name="Wu L."/>
            <person name="Ma J."/>
        </authorList>
    </citation>
    <scope>NUCLEOTIDE SEQUENCE [LARGE SCALE GENOMIC DNA]</scope>
    <source>
        <strain evidence="2">JCM 17926</strain>
    </source>
</reference>
<protein>
    <submittedName>
        <fullName evidence="1">Uncharacterized protein</fullName>
    </submittedName>
</protein>
<evidence type="ECO:0000313" key="2">
    <source>
        <dbReference type="Proteomes" id="UP001500552"/>
    </source>
</evidence>
<gene>
    <name evidence="1" type="ORF">GCM10023188_19570</name>
</gene>
<sequence length="67" mass="7559">MAHGALLAHRGRRGYHIELYDMGSFLAEVWSNPQTDHISLVRGLDSRRALAPYVTSLNLLEMTQSFS</sequence>
<comment type="caution">
    <text evidence="1">The sequence shown here is derived from an EMBL/GenBank/DDBJ whole genome shotgun (WGS) entry which is preliminary data.</text>
</comment>
<name>A0ABP8LMB8_9BACT</name>
<proteinExistence type="predicted"/>
<keyword evidence="2" id="KW-1185">Reference proteome</keyword>
<accession>A0ABP8LMB8</accession>
<dbReference type="EMBL" id="BAABHC010000010">
    <property type="protein sequence ID" value="GAA4431736.1"/>
    <property type="molecule type" value="Genomic_DNA"/>
</dbReference>
<evidence type="ECO:0000313" key="1">
    <source>
        <dbReference type="EMBL" id="GAA4431736.1"/>
    </source>
</evidence>